<dbReference type="SUPFAM" id="SSF58104">
    <property type="entry name" value="Methyl-accepting chemotaxis protein (MCP) signaling domain"/>
    <property type="match status" value="1"/>
</dbReference>
<dbReference type="SMART" id="SM00304">
    <property type="entry name" value="HAMP"/>
    <property type="match status" value="2"/>
</dbReference>
<evidence type="ECO:0000256" key="4">
    <source>
        <dbReference type="SAM" id="Phobius"/>
    </source>
</evidence>
<dbReference type="Pfam" id="PF00015">
    <property type="entry name" value="MCPsignal"/>
    <property type="match status" value="1"/>
</dbReference>
<dbReference type="PROSITE" id="PS50885">
    <property type="entry name" value="HAMP"/>
    <property type="match status" value="2"/>
</dbReference>
<reference evidence="7 8" key="1">
    <citation type="journal article" date="2014" name="Antonie Van Leeuwenhoek">
        <title>Roseivivax atlanticus sp. nov., isolated from surface seawater of the Atlantic Ocean.</title>
        <authorList>
            <person name="Li G."/>
            <person name="Lai Q."/>
            <person name="Liu X."/>
            <person name="Sun F."/>
            <person name="Shao Z."/>
        </authorList>
    </citation>
    <scope>NUCLEOTIDE SEQUENCE [LARGE SCALE GENOMIC DNA]</scope>
    <source>
        <strain evidence="7 8">22II-s10s</strain>
    </source>
</reference>
<dbReference type="CDD" id="cd11386">
    <property type="entry name" value="MCP_signal"/>
    <property type="match status" value="1"/>
</dbReference>
<dbReference type="EMBL" id="AQQW01000002">
    <property type="protein sequence ID" value="ETW14014.1"/>
    <property type="molecule type" value="Genomic_DNA"/>
</dbReference>
<dbReference type="PANTHER" id="PTHR43531:SF11">
    <property type="entry name" value="METHYL-ACCEPTING CHEMOTAXIS PROTEIN 3"/>
    <property type="match status" value="1"/>
</dbReference>
<dbReference type="InterPro" id="IPR003660">
    <property type="entry name" value="HAMP_dom"/>
</dbReference>
<feature type="transmembrane region" description="Helical" evidence="4">
    <location>
        <begin position="15"/>
        <end position="36"/>
    </location>
</feature>
<dbReference type="GO" id="GO:0006935">
    <property type="term" value="P:chemotaxis"/>
    <property type="evidence" value="ECO:0007669"/>
    <property type="project" value="UniProtKB-KW"/>
</dbReference>
<dbReference type="GO" id="GO:0007165">
    <property type="term" value="P:signal transduction"/>
    <property type="evidence" value="ECO:0007669"/>
    <property type="project" value="UniProtKB-KW"/>
</dbReference>
<protein>
    <submittedName>
        <fullName evidence="7">Methyl-accepting chemotaxis protein McpX</fullName>
    </submittedName>
</protein>
<dbReference type="AlphaFoldDB" id="W4HMS8"/>
<dbReference type="GO" id="GO:0016020">
    <property type="term" value="C:membrane"/>
    <property type="evidence" value="ECO:0007669"/>
    <property type="project" value="InterPro"/>
</dbReference>
<evidence type="ECO:0000256" key="2">
    <source>
        <dbReference type="ARBA" id="ARBA00029447"/>
    </source>
</evidence>
<sequence length="792" mass="83599">MPQTDIGSPTRLRRLVHAAVLMPIFAALALGGWLVWSKAAELREARQVERSMDLAVALGDVVHEQQRERGASSVYLESAGTQFAEELRDQRRRTDARARDLMAVRSRLDGMLPTAVADSLAAYVEAVTRRSELRARIDALDIPAPDAIGAYTQMNTTALTTIGHLGSASGDGRIAAHAVGFLALLGAKESAGIERAVGAGGFATGRFDDARLMRMGALIARQDSGFDIFRSIGAAPWIATLSEIEASPASRELTQMRAVALDWPRTRSLGGIAAGDFFAAATERIVALKALEETVGTSIAGAAAALVRSATVELTLAALVLIAGIGLSPIAVRRSVRLLEGDVRSVVGAAEEMTAGHLEGPVPYVRLRELVSMRMALESFRQSIREALRREGQLQSERAARIEAEASKAAEIARLEQAASEERARRASAEAAHVAEVAAEVNGIVTAYGEGDFARRIDLAGGDGQLAAICQGMNRIGDSVGAALGAIRKAQDHLAERDLSFRLPDSFNGVFGDIARAMNEANTAMAETVARIGLATSEIDTSIGEIGEAAQGLAERSERNAAVLEETTASLTQMAELISVSTVKSRDAEKLVAEISSRADVGNDTVQKAIAAMETIRSASERIDGVLKVIDDIAFQTNLLALNAGVEAARAGDAGRGFAVVAAEVRALALRSSDASREISEMIASSGVAVQQGVALVNNSGEVFADIVTGVRDTRARIVEIASAATESEATIRHISDATSELDQAIQRNAAMFEETNAAIGTLRTETEALVSQVSAFRLPEGPVRRQSPRAA</sequence>
<evidence type="ECO:0000256" key="1">
    <source>
        <dbReference type="ARBA" id="ARBA00022500"/>
    </source>
</evidence>
<dbReference type="GO" id="GO:0004888">
    <property type="term" value="F:transmembrane signaling receptor activity"/>
    <property type="evidence" value="ECO:0007669"/>
    <property type="project" value="InterPro"/>
</dbReference>
<dbReference type="Gene3D" id="1.10.287.950">
    <property type="entry name" value="Methyl-accepting chemotaxis protein"/>
    <property type="match status" value="1"/>
</dbReference>
<evidence type="ECO:0000313" key="8">
    <source>
        <dbReference type="Proteomes" id="UP000019063"/>
    </source>
</evidence>
<dbReference type="PROSITE" id="PS50111">
    <property type="entry name" value="CHEMOTAXIS_TRANSDUC_2"/>
    <property type="match status" value="1"/>
</dbReference>
<dbReference type="InterPro" id="IPR004090">
    <property type="entry name" value="Chemotax_Me-accpt_rcpt"/>
</dbReference>
<dbReference type="Pfam" id="PF08376">
    <property type="entry name" value="NIT"/>
    <property type="match status" value="1"/>
</dbReference>
<gene>
    <name evidence="7" type="ORF">ATO8_03951</name>
</gene>
<evidence type="ECO:0000313" key="7">
    <source>
        <dbReference type="EMBL" id="ETW14014.1"/>
    </source>
</evidence>
<keyword evidence="4" id="KW-1133">Transmembrane helix</keyword>
<keyword evidence="1" id="KW-0145">Chemotaxis</keyword>
<dbReference type="STRING" id="1379903.ATO8_03951"/>
<evidence type="ECO:0000259" key="5">
    <source>
        <dbReference type="PROSITE" id="PS50111"/>
    </source>
</evidence>
<keyword evidence="8" id="KW-1185">Reference proteome</keyword>
<dbReference type="InterPro" id="IPR004089">
    <property type="entry name" value="MCPsignal_dom"/>
</dbReference>
<dbReference type="PRINTS" id="PR00260">
    <property type="entry name" value="CHEMTRNSDUCR"/>
</dbReference>
<accession>W4HMS8</accession>
<dbReference type="PANTHER" id="PTHR43531">
    <property type="entry name" value="PROTEIN ICFG"/>
    <property type="match status" value="1"/>
</dbReference>
<evidence type="ECO:0000259" key="6">
    <source>
        <dbReference type="PROSITE" id="PS50885"/>
    </source>
</evidence>
<dbReference type="InterPro" id="IPR051310">
    <property type="entry name" value="MCP_chemotaxis"/>
</dbReference>
<dbReference type="Proteomes" id="UP000019063">
    <property type="component" value="Unassembled WGS sequence"/>
</dbReference>
<keyword evidence="3" id="KW-0807">Transducer</keyword>
<name>W4HMS8_9RHOB</name>
<comment type="similarity">
    <text evidence="2">Belongs to the methyl-accepting chemotaxis (MCP) protein family.</text>
</comment>
<dbReference type="InterPro" id="IPR013587">
    <property type="entry name" value="Nitrate/nitrite_sensing"/>
</dbReference>
<keyword evidence="4" id="KW-0812">Transmembrane</keyword>
<feature type="domain" description="HAMP" evidence="6">
    <location>
        <begin position="337"/>
        <end position="389"/>
    </location>
</feature>
<dbReference type="SMART" id="SM00283">
    <property type="entry name" value="MA"/>
    <property type="match status" value="1"/>
</dbReference>
<comment type="caution">
    <text evidence="7">The sequence shown here is derived from an EMBL/GenBank/DDBJ whole genome shotgun (WGS) entry which is preliminary data.</text>
</comment>
<keyword evidence="4" id="KW-0472">Membrane</keyword>
<organism evidence="7 8">
    <name type="scientific">Roseivivax marinus</name>
    <dbReference type="NCBI Taxonomy" id="1379903"/>
    <lineage>
        <taxon>Bacteria</taxon>
        <taxon>Pseudomonadati</taxon>
        <taxon>Pseudomonadota</taxon>
        <taxon>Alphaproteobacteria</taxon>
        <taxon>Rhodobacterales</taxon>
        <taxon>Roseobacteraceae</taxon>
        <taxon>Roseivivax</taxon>
    </lineage>
</organism>
<feature type="transmembrane region" description="Helical" evidence="4">
    <location>
        <begin position="314"/>
        <end position="332"/>
    </location>
</feature>
<proteinExistence type="inferred from homology"/>
<dbReference type="eggNOG" id="COG0840">
    <property type="taxonomic scope" value="Bacteria"/>
</dbReference>
<feature type="domain" description="HAMP" evidence="6">
    <location>
        <begin position="478"/>
        <end position="530"/>
    </location>
</feature>
<feature type="domain" description="Methyl-accepting transducer" evidence="5">
    <location>
        <begin position="535"/>
        <end position="764"/>
    </location>
</feature>
<evidence type="ECO:0000256" key="3">
    <source>
        <dbReference type="PROSITE-ProRule" id="PRU00284"/>
    </source>
</evidence>